<feature type="transmembrane region" description="Helical" evidence="6">
    <location>
        <begin position="250"/>
        <end position="268"/>
    </location>
</feature>
<keyword evidence="4 6" id="KW-1133">Transmembrane helix</keyword>
<feature type="transmembrane region" description="Helical" evidence="6">
    <location>
        <begin position="309"/>
        <end position="327"/>
    </location>
</feature>
<keyword evidence="2" id="KW-1003">Cell membrane</keyword>
<sequence length="432" mass="44636">MRLVDDLKDLVQLPGFRRLLTVRLAGQTGDGLVQAGLATLFFFHPQNMTTAAGVAGALVVLLLPFCLVGPFTGPFIDRWRRRQTLVGGNLLRAALAGLAALVLGLWGTGATIYLLALVVLGVNRFLLAVLSASLPQVVDARRLLTANSLVPSLGGVAIVLGAAVGLVLRLLLPAGLAQDTASLLVAALLYGGAAAAGTRLGRDELGPQYPAAGSLAAALSHVGSDLAAAVRHLVTRRSPALALGTMAGHRFVYGIELVTIILASRNLLAPGDADQGLLVFGSLMGALVAGHGLAVVLTPLAQERLTPPAWVVTCLLGGSLGQLLLVASHEQHLMTAGLVVFGAGVQGAKIAVDTIVQRDTADAYRGRAFSIYDVLFNTAECLAAGVAVLVMPAVGWSRTLQTALLLLVWALAVGYWRQVQASRPAGLDPNAA</sequence>
<dbReference type="KEGG" id="awe:JG540_00195"/>
<evidence type="ECO:0000256" key="4">
    <source>
        <dbReference type="ARBA" id="ARBA00022989"/>
    </source>
</evidence>
<keyword evidence="8" id="KW-1185">Reference proteome</keyword>
<evidence type="ECO:0000313" key="8">
    <source>
        <dbReference type="Proteomes" id="UP000595895"/>
    </source>
</evidence>
<dbReference type="EMBL" id="CP066802">
    <property type="protein sequence ID" value="QQM67375.1"/>
    <property type="molecule type" value="Genomic_DNA"/>
</dbReference>
<evidence type="ECO:0000256" key="6">
    <source>
        <dbReference type="SAM" id="Phobius"/>
    </source>
</evidence>
<keyword evidence="3 6" id="KW-0812">Transmembrane</keyword>
<gene>
    <name evidence="7" type="ORF">JG540_00195</name>
</gene>
<dbReference type="SUPFAM" id="SSF103473">
    <property type="entry name" value="MFS general substrate transporter"/>
    <property type="match status" value="1"/>
</dbReference>
<feature type="transmembrane region" description="Helical" evidence="6">
    <location>
        <begin position="85"/>
        <end position="106"/>
    </location>
</feature>
<evidence type="ECO:0000256" key="3">
    <source>
        <dbReference type="ARBA" id="ARBA00022692"/>
    </source>
</evidence>
<keyword evidence="5 6" id="KW-0472">Membrane</keyword>
<feature type="transmembrane region" description="Helical" evidence="6">
    <location>
        <begin position="277"/>
        <end position="297"/>
    </location>
</feature>
<dbReference type="Gene3D" id="1.20.1250.20">
    <property type="entry name" value="MFS general substrate transporter like domains"/>
    <property type="match status" value="1"/>
</dbReference>
<dbReference type="RefSeq" id="WP_200275912.1">
    <property type="nucleotide sequence ID" value="NZ_CP066802.1"/>
</dbReference>
<evidence type="ECO:0000256" key="5">
    <source>
        <dbReference type="ARBA" id="ARBA00023136"/>
    </source>
</evidence>
<protein>
    <submittedName>
        <fullName evidence="7">MFS transporter</fullName>
    </submittedName>
</protein>
<evidence type="ECO:0000256" key="1">
    <source>
        <dbReference type="ARBA" id="ARBA00004651"/>
    </source>
</evidence>
<name>A0A7T7M9S9_9ACTO</name>
<dbReference type="Proteomes" id="UP000595895">
    <property type="component" value="Chromosome"/>
</dbReference>
<evidence type="ECO:0000256" key="2">
    <source>
        <dbReference type="ARBA" id="ARBA00022475"/>
    </source>
</evidence>
<dbReference type="InterPro" id="IPR036259">
    <property type="entry name" value="MFS_trans_sf"/>
</dbReference>
<dbReference type="PANTHER" id="PTHR23513">
    <property type="entry name" value="INTEGRAL MEMBRANE EFFLUX PROTEIN-RELATED"/>
    <property type="match status" value="1"/>
</dbReference>
<reference evidence="7 8" key="1">
    <citation type="submission" date="2020-12" db="EMBL/GenBank/DDBJ databases">
        <authorList>
            <person name="Zhou J."/>
        </authorList>
    </citation>
    <scope>NUCLEOTIDE SEQUENCE [LARGE SCALE GENOMIC DNA]</scope>
    <source>
        <strain evidence="7 8">CCUG 61299</strain>
    </source>
</reference>
<feature type="transmembrane region" description="Helical" evidence="6">
    <location>
        <begin position="112"/>
        <end position="134"/>
    </location>
</feature>
<feature type="transmembrane region" description="Helical" evidence="6">
    <location>
        <begin position="51"/>
        <end position="73"/>
    </location>
</feature>
<comment type="subcellular location">
    <subcellularLocation>
        <location evidence="1">Cell membrane</location>
        <topology evidence="1">Multi-pass membrane protein</topology>
    </subcellularLocation>
</comment>
<proteinExistence type="predicted"/>
<dbReference type="AlphaFoldDB" id="A0A7T7M9S9"/>
<dbReference type="GO" id="GO:0005886">
    <property type="term" value="C:plasma membrane"/>
    <property type="evidence" value="ECO:0007669"/>
    <property type="project" value="UniProtKB-SubCell"/>
</dbReference>
<accession>A0A7T7M9S9</accession>
<evidence type="ECO:0000313" key="7">
    <source>
        <dbReference type="EMBL" id="QQM67375.1"/>
    </source>
</evidence>
<feature type="transmembrane region" description="Helical" evidence="6">
    <location>
        <begin position="400"/>
        <end position="416"/>
    </location>
</feature>
<organism evidence="7 8">
    <name type="scientific">Actinomyces weissii</name>
    <dbReference type="NCBI Taxonomy" id="675090"/>
    <lineage>
        <taxon>Bacteria</taxon>
        <taxon>Bacillati</taxon>
        <taxon>Actinomycetota</taxon>
        <taxon>Actinomycetes</taxon>
        <taxon>Actinomycetales</taxon>
        <taxon>Actinomycetaceae</taxon>
        <taxon>Actinomyces</taxon>
    </lineage>
</organism>
<feature type="transmembrane region" description="Helical" evidence="6">
    <location>
        <begin position="374"/>
        <end position="394"/>
    </location>
</feature>
<feature type="transmembrane region" description="Helical" evidence="6">
    <location>
        <begin position="146"/>
        <end position="168"/>
    </location>
</feature>
<dbReference type="PANTHER" id="PTHR23513:SF17">
    <property type="entry name" value="MEMBRANE PROTEIN"/>
    <property type="match status" value="1"/>
</dbReference>